<sequence>GFIDKFVRDPNKTPDSSQRPPHNCLKCGNPVDGLYYRQCTLLRKKLKEVWFTICEENEILHDFLNTPKSSNDNTNIVNAPQEPFVFNQDPDENSSQSPPHINHRCCYGCGDSLDAWDRVSEIKDAFGNKQYKLEDIQELIQKLFNDGQNIHEELVEYINTPSWNRPTFYNYDDDDEDYTIAITPILSTEEPIDSLIMEGEHLDTIPTTKSDEVIKSSIEDLVPTPSESEGIPDNMCDVPFRDNSPPLDISKDQFKDFSDSNDDFTSIDDDSFSIDDIDYVEASPPRSELVSLEDVKDFHVEDEELEDVVLREKLSKINLLIAKIEALNAIQLYLPILYSKEKNSGSTTIHADISLSVFDHFHFKIEPDPGELTSIVDFRIRENVLSATNVKLSPEDDQSPLFAYVVWIFLPFLTYPVAPPYLLSSWNEDTIFDPGISIYHSFMPGVSHRSETFMKFNVYPNHLNESPMEILSSTCSPMDQ</sequence>
<feature type="region of interest" description="Disordered" evidence="1">
    <location>
        <begin position="1"/>
        <end position="21"/>
    </location>
</feature>
<comment type="caution">
    <text evidence="2">The sequence shown here is derived from an EMBL/GenBank/DDBJ whole genome shotgun (WGS) entry which is preliminary data.</text>
</comment>
<dbReference type="AlphaFoldDB" id="A0A699J1Y9"/>
<gene>
    <name evidence="2" type="ORF">Tci_577517</name>
</gene>
<dbReference type="EMBL" id="BKCJ010362071">
    <property type="protein sequence ID" value="GFA05545.1"/>
    <property type="molecule type" value="Genomic_DNA"/>
</dbReference>
<evidence type="ECO:0000313" key="2">
    <source>
        <dbReference type="EMBL" id="GFA05545.1"/>
    </source>
</evidence>
<organism evidence="2">
    <name type="scientific">Tanacetum cinerariifolium</name>
    <name type="common">Dalmatian daisy</name>
    <name type="synonym">Chrysanthemum cinerariifolium</name>
    <dbReference type="NCBI Taxonomy" id="118510"/>
    <lineage>
        <taxon>Eukaryota</taxon>
        <taxon>Viridiplantae</taxon>
        <taxon>Streptophyta</taxon>
        <taxon>Embryophyta</taxon>
        <taxon>Tracheophyta</taxon>
        <taxon>Spermatophyta</taxon>
        <taxon>Magnoliopsida</taxon>
        <taxon>eudicotyledons</taxon>
        <taxon>Gunneridae</taxon>
        <taxon>Pentapetalae</taxon>
        <taxon>asterids</taxon>
        <taxon>campanulids</taxon>
        <taxon>Asterales</taxon>
        <taxon>Asteraceae</taxon>
        <taxon>Asteroideae</taxon>
        <taxon>Anthemideae</taxon>
        <taxon>Anthemidinae</taxon>
        <taxon>Tanacetum</taxon>
    </lineage>
</organism>
<feature type="compositionally biased region" description="Basic and acidic residues" evidence="1">
    <location>
        <begin position="1"/>
        <end position="12"/>
    </location>
</feature>
<feature type="non-terminal residue" evidence="2">
    <location>
        <position position="1"/>
    </location>
</feature>
<name>A0A699J1Y9_TANCI</name>
<accession>A0A699J1Y9</accession>
<reference evidence="2" key="1">
    <citation type="journal article" date="2019" name="Sci. Rep.">
        <title>Draft genome of Tanacetum cinerariifolium, the natural source of mosquito coil.</title>
        <authorList>
            <person name="Yamashiro T."/>
            <person name="Shiraishi A."/>
            <person name="Satake H."/>
            <person name="Nakayama K."/>
        </authorList>
    </citation>
    <scope>NUCLEOTIDE SEQUENCE</scope>
</reference>
<proteinExistence type="predicted"/>
<protein>
    <submittedName>
        <fullName evidence="2">Uncharacterized protein</fullName>
    </submittedName>
</protein>
<evidence type="ECO:0000256" key="1">
    <source>
        <dbReference type="SAM" id="MobiDB-lite"/>
    </source>
</evidence>